<accession>A0A835C393</accession>
<protein>
    <submittedName>
        <fullName evidence="1">Uncharacterized protein</fullName>
    </submittedName>
</protein>
<sequence length="98" mass="11001">MLHSATTDFAITFGDEIERRFSASNVVVYSGKKLSVLFLCDGIETIAAKQPVHFSNQENLEDPVIYTLSYFPKAFYKRKGRPIPCAGATSYFRGGNIW</sequence>
<dbReference type="EMBL" id="JACEFO010001760">
    <property type="protein sequence ID" value="KAF8707257.1"/>
    <property type="molecule type" value="Genomic_DNA"/>
</dbReference>
<organism evidence="1 2">
    <name type="scientific">Digitaria exilis</name>
    <dbReference type="NCBI Taxonomy" id="1010633"/>
    <lineage>
        <taxon>Eukaryota</taxon>
        <taxon>Viridiplantae</taxon>
        <taxon>Streptophyta</taxon>
        <taxon>Embryophyta</taxon>
        <taxon>Tracheophyta</taxon>
        <taxon>Spermatophyta</taxon>
        <taxon>Magnoliopsida</taxon>
        <taxon>Liliopsida</taxon>
        <taxon>Poales</taxon>
        <taxon>Poaceae</taxon>
        <taxon>PACMAD clade</taxon>
        <taxon>Panicoideae</taxon>
        <taxon>Panicodae</taxon>
        <taxon>Paniceae</taxon>
        <taxon>Anthephorinae</taxon>
        <taxon>Digitaria</taxon>
    </lineage>
</organism>
<dbReference type="OrthoDB" id="691667at2759"/>
<name>A0A835C393_9POAL</name>
<reference evidence="1" key="1">
    <citation type="submission" date="2020-07" db="EMBL/GenBank/DDBJ databases">
        <title>Genome sequence and genetic diversity analysis of an under-domesticated orphan crop, white fonio (Digitaria exilis).</title>
        <authorList>
            <person name="Bennetzen J.L."/>
            <person name="Chen S."/>
            <person name="Ma X."/>
            <person name="Wang X."/>
            <person name="Yssel A.E.J."/>
            <person name="Chaluvadi S.R."/>
            <person name="Johnson M."/>
            <person name="Gangashetty P."/>
            <person name="Hamidou F."/>
            <person name="Sanogo M.D."/>
            <person name="Zwaenepoel A."/>
            <person name="Wallace J."/>
            <person name="Van De Peer Y."/>
            <person name="Van Deynze A."/>
        </authorList>
    </citation>
    <scope>NUCLEOTIDE SEQUENCE</scope>
    <source>
        <tissue evidence="1">Leaves</tissue>
    </source>
</reference>
<proteinExistence type="predicted"/>
<evidence type="ECO:0000313" key="2">
    <source>
        <dbReference type="Proteomes" id="UP000636709"/>
    </source>
</evidence>
<comment type="caution">
    <text evidence="1">The sequence shown here is derived from an EMBL/GenBank/DDBJ whole genome shotgun (WGS) entry which is preliminary data.</text>
</comment>
<dbReference type="Proteomes" id="UP000636709">
    <property type="component" value="Unassembled WGS sequence"/>
</dbReference>
<dbReference type="AlphaFoldDB" id="A0A835C393"/>
<evidence type="ECO:0000313" key="1">
    <source>
        <dbReference type="EMBL" id="KAF8707257.1"/>
    </source>
</evidence>
<keyword evidence="2" id="KW-1185">Reference proteome</keyword>
<gene>
    <name evidence="1" type="ORF">HU200_030264</name>
</gene>